<dbReference type="InterPro" id="IPR050105">
    <property type="entry name" value="MoCo_biosynth_MoaA/MoaC"/>
</dbReference>
<dbReference type="GO" id="GO:0006777">
    <property type="term" value="P:Mo-molybdopterin cofactor biosynthetic process"/>
    <property type="evidence" value="ECO:0007669"/>
    <property type="project" value="UniProtKB-UniRule"/>
</dbReference>
<evidence type="ECO:0000256" key="9">
    <source>
        <dbReference type="ARBA" id="ARBA00023239"/>
    </source>
</evidence>
<feature type="binding site" evidence="11">
    <location>
        <position position="63"/>
    </location>
    <ligand>
        <name>GTP</name>
        <dbReference type="ChEBI" id="CHEBI:37565"/>
    </ligand>
</feature>
<dbReference type="InterPro" id="IPR040064">
    <property type="entry name" value="MoaA-like"/>
</dbReference>
<feature type="binding site" evidence="11">
    <location>
        <position position="67"/>
    </location>
    <ligand>
        <name>S-adenosyl-L-methionine</name>
        <dbReference type="ChEBI" id="CHEBI:59789"/>
    </ligand>
</feature>
<dbReference type="InterPro" id="IPR010505">
    <property type="entry name" value="MoaA_twitch"/>
</dbReference>
<proteinExistence type="inferred from homology"/>
<feature type="binding site" evidence="11">
    <location>
        <position position="16"/>
    </location>
    <ligand>
        <name>GTP</name>
        <dbReference type="ChEBI" id="CHEBI:37565"/>
    </ligand>
</feature>
<dbReference type="EMBL" id="CP096115">
    <property type="protein sequence ID" value="UUX92372.1"/>
    <property type="molecule type" value="Genomic_DNA"/>
</dbReference>
<dbReference type="PROSITE" id="PS01305">
    <property type="entry name" value="MOAA_NIFB_PQQE"/>
    <property type="match status" value="1"/>
</dbReference>
<dbReference type="SFLD" id="SFLDG01067">
    <property type="entry name" value="SPASM/twitch_domain_containing"/>
    <property type="match status" value="1"/>
</dbReference>
<keyword evidence="14" id="KW-1185">Reference proteome</keyword>
<dbReference type="SFLD" id="SFLDS00029">
    <property type="entry name" value="Radical_SAM"/>
    <property type="match status" value="1"/>
</dbReference>
<keyword evidence="4 11" id="KW-0547">Nucleotide-binding</keyword>
<dbReference type="GO" id="GO:0061799">
    <property type="term" value="F:cyclic pyranopterin monophosphate synthase activity"/>
    <property type="evidence" value="ECO:0007669"/>
    <property type="project" value="TreeGrafter"/>
</dbReference>
<dbReference type="GO" id="GO:0046872">
    <property type="term" value="F:metal ion binding"/>
    <property type="evidence" value="ECO:0007669"/>
    <property type="project" value="UniProtKB-KW"/>
</dbReference>
<feature type="binding site" evidence="11">
    <location>
        <position position="152"/>
    </location>
    <ligand>
        <name>GTP</name>
        <dbReference type="ChEBI" id="CHEBI:37565"/>
    </ligand>
</feature>
<dbReference type="KEGG" id="mend:L6E24_13700"/>
<keyword evidence="5 11" id="KW-0408">Iron</keyword>
<evidence type="ECO:0000256" key="5">
    <source>
        <dbReference type="ARBA" id="ARBA00023004"/>
    </source>
</evidence>
<comment type="pathway">
    <text evidence="11">Cofactor biosynthesis; molybdopterin biosynthesis.</text>
</comment>
<evidence type="ECO:0000256" key="8">
    <source>
        <dbReference type="ARBA" id="ARBA00023150"/>
    </source>
</evidence>
<feature type="binding site" evidence="11">
    <location>
        <position position="27"/>
    </location>
    <ligand>
        <name>[4Fe-4S] cluster</name>
        <dbReference type="ChEBI" id="CHEBI:49883"/>
        <label>1</label>
        <note>4Fe-4S-S-AdoMet</note>
    </ligand>
</feature>
<feature type="binding site" evidence="11">
    <location>
        <begin position="247"/>
        <end position="249"/>
    </location>
    <ligand>
        <name>GTP</name>
        <dbReference type="ChEBI" id="CHEBI:37565"/>
    </ligand>
</feature>
<feature type="domain" description="Radical SAM core" evidence="12">
    <location>
        <begin position="7"/>
        <end position="225"/>
    </location>
</feature>
<keyword evidence="1 11" id="KW-0004">4Fe-4S</keyword>
<dbReference type="InterPro" id="IPR006638">
    <property type="entry name" value="Elp3/MiaA/NifB-like_rSAM"/>
</dbReference>
<comment type="caution">
    <text evidence="11">Lacks conserved residue(s) required for the propagation of feature annotation.</text>
</comment>
<feature type="binding site" evidence="11">
    <location>
        <position position="259"/>
    </location>
    <ligand>
        <name>[4Fe-4S] cluster</name>
        <dbReference type="ChEBI" id="CHEBI:49883"/>
        <label>2</label>
        <note>4Fe-4S-substrate</note>
    </ligand>
</feature>
<dbReference type="GO" id="GO:1904047">
    <property type="term" value="F:S-adenosyl-L-methionine binding"/>
    <property type="evidence" value="ECO:0007669"/>
    <property type="project" value="UniProtKB-UniRule"/>
</dbReference>
<sequence length="293" mass="32861">MQKLTDNYGRKISNLRISITSRCNLNCMYCHREGEDNPGAEMSLEEISDIFNVASGFGISSVKITGGEPTVRKDICDIVAAVPDSMESSMTTNGTLLAPIAHDLKDAGLSRVNISLDSLNPEKYKEIAGKGMLSDVLEGIEAAVEAKLTPVKINVVMLKGVNDDELEDFVDFARGRREIILQFIELMDFNDPGAITNVDELEKDLQNRSKLIITRRMHHRKKYCLDGAEIEVVRPMHNKEFCANCNRLRVTSDGCLKPCLLRHDNHVNVRGLSEDEMNKAFIRAAELREPYFK</sequence>
<evidence type="ECO:0000256" key="10">
    <source>
        <dbReference type="ARBA" id="ARBA00048697"/>
    </source>
</evidence>
<dbReference type="RefSeq" id="WP_257742521.1">
    <property type="nucleotide sequence ID" value="NZ_CP096115.1"/>
</dbReference>
<comment type="similarity">
    <text evidence="11">Belongs to the radical SAM superfamily. MoaA family.</text>
</comment>
<dbReference type="CDD" id="cd01335">
    <property type="entry name" value="Radical_SAM"/>
    <property type="match status" value="1"/>
</dbReference>
<feature type="binding site" evidence="11">
    <location>
        <position position="115"/>
    </location>
    <ligand>
        <name>S-adenosyl-L-methionine</name>
        <dbReference type="ChEBI" id="CHEBI:59789"/>
    </ligand>
</feature>
<keyword evidence="7 11" id="KW-0342">GTP-binding</keyword>
<feature type="binding site" evidence="11">
    <location>
        <position position="23"/>
    </location>
    <ligand>
        <name>[4Fe-4S] cluster</name>
        <dbReference type="ChEBI" id="CHEBI:49883"/>
        <label>1</label>
        <note>4Fe-4S-S-AdoMet</note>
    </ligand>
</feature>
<reference evidence="13" key="1">
    <citation type="submission" date="2022-04" db="EMBL/GenBank/DDBJ databases">
        <title>Complete genome of Methanoplanus endosymbiosus DSM 3599.</title>
        <authorList>
            <person name="Chen S.-C."/>
            <person name="You Y.-T."/>
            <person name="Zhou Y.-Z."/>
            <person name="Lai M.-C."/>
        </authorList>
    </citation>
    <scope>NUCLEOTIDE SEQUENCE</scope>
    <source>
        <strain evidence="13">DSM 3599</strain>
    </source>
</reference>
<feature type="binding site" evidence="11">
    <location>
        <position position="245"/>
    </location>
    <ligand>
        <name>[4Fe-4S] cluster</name>
        <dbReference type="ChEBI" id="CHEBI:49883"/>
        <label>2</label>
        <note>4Fe-4S-substrate</note>
    </ligand>
</feature>
<evidence type="ECO:0000256" key="7">
    <source>
        <dbReference type="ARBA" id="ARBA00023134"/>
    </source>
</evidence>
<gene>
    <name evidence="11 13" type="primary">moaA</name>
    <name evidence="13" type="ORF">L6E24_13700</name>
</gene>
<keyword evidence="9 11" id="KW-0456">Lyase</keyword>
<dbReference type="InterPro" id="IPR013485">
    <property type="entry name" value="MoaA_arc"/>
</dbReference>
<feature type="binding site" evidence="11">
    <location>
        <position position="30"/>
    </location>
    <ligand>
        <name>[4Fe-4S] cluster</name>
        <dbReference type="ChEBI" id="CHEBI:49883"/>
        <label>1</label>
        <note>4Fe-4S-S-AdoMet</note>
    </ligand>
</feature>
<dbReference type="SUPFAM" id="SSF102114">
    <property type="entry name" value="Radical SAM enzymes"/>
    <property type="match status" value="1"/>
</dbReference>
<feature type="binding site" evidence="11">
    <location>
        <position position="29"/>
    </location>
    <ligand>
        <name>S-adenosyl-L-methionine</name>
        <dbReference type="ChEBI" id="CHEBI:59789"/>
    </ligand>
</feature>
<dbReference type="GO" id="GO:0051539">
    <property type="term" value="F:4 iron, 4 sulfur cluster binding"/>
    <property type="evidence" value="ECO:0007669"/>
    <property type="project" value="UniProtKB-UniRule"/>
</dbReference>
<dbReference type="SMART" id="SM00729">
    <property type="entry name" value="Elp3"/>
    <property type="match status" value="1"/>
</dbReference>
<dbReference type="InterPro" id="IPR058240">
    <property type="entry name" value="rSAM_sf"/>
</dbReference>
<dbReference type="InterPro" id="IPR000385">
    <property type="entry name" value="MoaA_NifB_PqqE_Fe-S-bd_CS"/>
</dbReference>
<protein>
    <recommendedName>
        <fullName evidence="11">Probable GTP 3',8-cyclase</fullName>
        <ecNumber evidence="11">4.1.99.22</ecNumber>
    </recommendedName>
    <alternativeName>
        <fullName evidence="11">Molybdenum cofactor biosynthesis protein A</fullName>
    </alternativeName>
</protein>
<dbReference type="PANTHER" id="PTHR22960:SF0">
    <property type="entry name" value="MOLYBDENUM COFACTOR BIOSYNTHESIS PROTEIN 1"/>
    <property type="match status" value="1"/>
</dbReference>
<evidence type="ECO:0000256" key="11">
    <source>
        <dbReference type="HAMAP-Rule" id="MF_01225"/>
    </source>
</evidence>
<feature type="binding site" evidence="11">
    <location>
        <position position="91"/>
    </location>
    <ligand>
        <name>GTP</name>
        <dbReference type="ChEBI" id="CHEBI:37565"/>
    </ligand>
</feature>
<dbReference type="NCBIfam" id="NF001199">
    <property type="entry name" value="PRK00164.2-1"/>
    <property type="match status" value="1"/>
</dbReference>
<organism evidence="13 14">
    <name type="scientific">Methanoplanus endosymbiosus</name>
    <dbReference type="NCBI Taxonomy" id="33865"/>
    <lineage>
        <taxon>Archaea</taxon>
        <taxon>Methanobacteriati</taxon>
        <taxon>Methanobacteriota</taxon>
        <taxon>Stenosarchaea group</taxon>
        <taxon>Methanomicrobia</taxon>
        <taxon>Methanomicrobiales</taxon>
        <taxon>Methanomicrobiaceae</taxon>
        <taxon>Methanoplanus</taxon>
    </lineage>
</organism>
<evidence type="ECO:0000256" key="6">
    <source>
        <dbReference type="ARBA" id="ARBA00023014"/>
    </source>
</evidence>
<evidence type="ECO:0000313" key="13">
    <source>
        <dbReference type="EMBL" id="UUX92372.1"/>
    </source>
</evidence>
<dbReference type="GeneID" id="74308778"/>
<dbReference type="NCBIfam" id="TIGR02668">
    <property type="entry name" value="moaA_archaeal"/>
    <property type="match status" value="1"/>
</dbReference>
<evidence type="ECO:0000256" key="3">
    <source>
        <dbReference type="ARBA" id="ARBA00022723"/>
    </source>
</evidence>
<dbReference type="Gene3D" id="3.20.20.70">
    <property type="entry name" value="Aldolase class I"/>
    <property type="match status" value="1"/>
</dbReference>
<evidence type="ECO:0000256" key="4">
    <source>
        <dbReference type="ARBA" id="ARBA00022741"/>
    </source>
</evidence>
<evidence type="ECO:0000256" key="2">
    <source>
        <dbReference type="ARBA" id="ARBA00022691"/>
    </source>
</evidence>
<evidence type="ECO:0000259" key="12">
    <source>
        <dbReference type="PROSITE" id="PS51918"/>
    </source>
</evidence>
<name>A0A9E7PN62_9EURY</name>
<dbReference type="AlphaFoldDB" id="A0A9E7PN62"/>
<keyword evidence="3 11" id="KW-0479">Metal-binding</keyword>
<comment type="function">
    <text evidence="11">Catalyzes the cyclization of GTP to (8S)-3',8-cyclo-7,8-dihydroguanosine 5'-triphosphate.</text>
</comment>
<dbReference type="GO" id="GO:0005525">
    <property type="term" value="F:GTP binding"/>
    <property type="evidence" value="ECO:0007669"/>
    <property type="project" value="UniProtKB-UniRule"/>
</dbReference>
<dbReference type="PANTHER" id="PTHR22960">
    <property type="entry name" value="MOLYBDOPTERIN COFACTOR SYNTHESIS PROTEIN A"/>
    <property type="match status" value="1"/>
</dbReference>
<dbReference type="InterPro" id="IPR013785">
    <property type="entry name" value="Aldolase_TIM"/>
</dbReference>
<dbReference type="HAMAP" id="MF_01225_A">
    <property type="entry name" value="MoaA_A"/>
    <property type="match status" value="1"/>
</dbReference>
<evidence type="ECO:0000313" key="14">
    <source>
        <dbReference type="Proteomes" id="UP001060368"/>
    </source>
</evidence>
<dbReference type="GO" id="GO:0061798">
    <property type="term" value="F:GTP 3',8'-cyclase activity"/>
    <property type="evidence" value="ECO:0007669"/>
    <property type="project" value="UniProtKB-UniRule"/>
</dbReference>
<feature type="binding site" evidence="11">
    <location>
        <position position="242"/>
    </location>
    <ligand>
        <name>[4Fe-4S] cluster</name>
        <dbReference type="ChEBI" id="CHEBI:49883"/>
        <label>2</label>
        <note>4Fe-4S-substrate</note>
    </ligand>
</feature>
<keyword evidence="2 11" id="KW-0949">S-adenosyl-L-methionine</keyword>
<evidence type="ECO:0000256" key="1">
    <source>
        <dbReference type="ARBA" id="ARBA00022485"/>
    </source>
</evidence>
<dbReference type="Proteomes" id="UP001060368">
    <property type="component" value="Chromosome"/>
</dbReference>
<comment type="catalytic activity">
    <reaction evidence="10 11">
        <text>GTP + AH2 + S-adenosyl-L-methionine = (8S)-3',8-cyclo-7,8-dihydroguanosine 5'-triphosphate + 5'-deoxyadenosine + L-methionine + A + H(+)</text>
        <dbReference type="Rhea" id="RHEA:49576"/>
        <dbReference type="ChEBI" id="CHEBI:13193"/>
        <dbReference type="ChEBI" id="CHEBI:15378"/>
        <dbReference type="ChEBI" id="CHEBI:17319"/>
        <dbReference type="ChEBI" id="CHEBI:17499"/>
        <dbReference type="ChEBI" id="CHEBI:37565"/>
        <dbReference type="ChEBI" id="CHEBI:57844"/>
        <dbReference type="ChEBI" id="CHEBI:59789"/>
        <dbReference type="ChEBI" id="CHEBI:131766"/>
        <dbReference type="EC" id="4.1.99.22"/>
    </reaction>
</comment>
<dbReference type="Pfam" id="PF06463">
    <property type="entry name" value="Mob_synth_C"/>
    <property type="match status" value="1"/>
</dbReference>
<dbReference type="Pfam" id="PF04055">
    <property type="entry name" value="Radical_SAM"/>
    <property type="match status" value="1"/>
</dbReference>
<dbReference type="SFLD" id="SFLDG01386">
    <property type="entry name" value="main_SPASM_domain-containing"/>
    <property type="match status" value="1"/>
</dbReference>
<comment type="cofactor">
    <cofactor evidence="11">
        <name>[4Fe-4S] cluster</name>
        <dbReference type="ChEBI" id="CHEBI:49883"/>
    </cofactor>
    <text evidence="11">Binds 2 [4Fe-4S] clusters. Binds 1 [4Fe-4S] cluster coordinated with 3 cysteines and an exchangeable S-adenosyl-L-methionine and 1 [4Fe-4S] cluster coordinated with 3 cysteines and the GTP-derived substrate.</text>
</comment>
<dbReference type="EC" id="4.1.99.22" evidence="11"/>
<keyword evidence="8 11" id="KW-0501">Molybdenum cofactor biosynthesis</keyword>
<keyword evidence="6 11" id="KW-0411">Iron-sulfur</keyword>
<dbReference type="InterPro" id="IPR007197">
    <property type="entry name" value="rSAM"/>
</dbReference>
<dbReference type="SFLD" id="SFLDG01383">
    <property type="entry name" value="cyclic_pyranopterin_phosphate"/>
    <property type="match status" value="1"/>
</dbReference>
<accession>A0A9E7PN62</accession>
<dbReference type="PROSITE" id="PS51918">
    <property type="entry name" value="RADICAL_SAM"/>
    <property type="match status" value="1"/>
</dbReference>